<feature type="domain" description="Pirin N-terminal" evidence="5">
    <location>
        <begin position="2"/>
        <end position="93"/>
    </location>
</feature>
<evidence type="ECO:0000256" key="4">
    <source>
        <dbReference type="SAM" id="MobiDB-lite"/>
    </source>
</evidence>
<dbReference type="EMBL" id="ARYH01000002">
    <property type="protein sequence ID" value="KCZ83391.1"/>
    <property type="molecule type" value="Genomic_DNA"/>
</dbReference>
<dbReference type="AlphaFoldDB" id="A0A069E131"/>
<dbReference type="PANTHER" id="PTHR13903:SF8">
    <property type="entry name" value="PIRIN"/>
    <property type="match status" value="1"/>
</dbReference>
<feature type="region of interest" description="Disordered" evidence="4">
    <location>
        <begin position="237"/>
        <end position="266"/>
    </location>
</feature>
<dbReference type="Pfam" id="PF02678">
    <property type="entry name" value="Pirin"/>
    <property type="match status" value="1"/>
</dbReference>
<evidence type="ECO:0000256" key="1">
    <source>
        <dbReference type="ARBA" id="ARBA00008416"/>
    </source>
</evidence>
<dbReference type="InterPro" id="IPR012093">
    <property type="entry name" value="Pirin"/>
</dbReference>
<dbReference type="Proteomes" id="UP000027446">
    <property type="component" value="Unassembled WGS sequence"/>
</dbReference>
<feature type="compositionally biased region" description="Basic and acidic residues" evidence="4">
    <location>
        <begin position="257"/>
        <end position="266"/>
    </location>
</feature>
<dbReference type="Gene3D" id="2.60.120.10">
    <property type="entry name" value="Jelly Rolls"/>
    <property type="match status" value="2"/>
</dbReference>
<dbReference type="eggNOG" id="COG1741">
    <property type="taxonomic scope" value="Bacteria"/>
</dbReference>
<feature type="binding site" evidence="2">
    <location>
        <position position="27"/>
    </location>
    <ligand>
        <name>Fe cation</name>
        <dbReference type="ChEBI" id="CHEBI:24875"/>
    </ligand>
</feature>
<dbReference type="PATRIC" id="fig|1280949.3.peg.2515"/>
<accession>A0A069E131</accession>
<dbReference type="Pfam" id="PF05726">
    <property type="entry name" value="Pirin_C"/>
    <property type="match status" value="1"/>
</dbReference>
<dbReference type="InterPro" id="IPR014710">
    <property type="entry name" value="RmlC-like_jellyroll"/>
</dbReference>
<name>A0A069E131_9PROT</name>
<dbReference type="GO" id="GO:0046872">
    <property type="term" value="F:metal ion binding"/>
    <property type="evidence" value="ECO:0007669"/>
    <property type="project" value="UniProtKB-KW"/>
</dbReference>
<keyword evidence="2" id="KW-0479">Metal-binding</keyword>
<gene>
    <name evidence="7" type="ORF">HAD_12344</name>
</gene>
<dbReference type="InterPro" id="IPR003829">
    <property type="entry name" value="Pirin_N_dom"/>
</dbReference>
<evidence type="ECO:0000259" key="6">
    <source>
        <dbReference type="Pfam" id="PF05726"/>
    </source>
</evidence>
<comment type="cofactor">
    <cofactor evidence="2">
        <name>Fe cation</name>
        <dbReference type="ChEBI" id="CHEBI:24875"/>
    </cofactor>
    <text evidence="2">Binds 1 Fe cation per subunit.</text>
</comment>
<evidence type="ECO:0000313" key="7">
    <source>
        <dbReference type="EMBL" id="KCZ83391.1"/>
    </source>
</evidence>
<dbReference type="PANTHER" id="PTHR13903">
    <property type="entry name" value="PIRIN-RELATED"/>
    <property type="match status" value="1"/>
</dbReference>
<keyword evidence="2" id="KW-0408">Iron</keyword>
<sequence length="266" mass="28648">MVGPFVFFDHFGPVAYAPGEGFDVRPHPHIGLSTVTYLFEGAIEHRDSLGTDLVIRPGAVNWMTAGHGIVHSERTPAPEREAGQTMHGLQTWVALPKTHEGVPPAFVHHAADTLPEFERQGARMRVLAGEAFGHVSPVQFPWPILYVAFEADDGANLIVPGALAEERAIYLVNGSAEIEGQTFEEGQMLVLSDGADVAIRLAPGTKGVICGGAVMDGPRKIEWNFVASDQALIEQAKQDWQNSAGSGGSDRFPTVPGDKDEWIPLP</sequence>
<dbReference type="STRING" id="1280949.HAD_12344"/>
<feature type="binding site" evidence="2">
    <location>
        <position position="29"/>
    </location>
    <ligand>
        <name>Fe cation</name>
        <dbReference type="ChEBI" id="CHEBI:24875"/>
    </ligand>
</feature>
<comment type="similarity">
    <text evidence="1 3">Belongs to the pirin family.</text>
</comment>
<comment type="caution">
    <text evidence="7">The sequence shown here is derived from an EMBL/GenBank/DDBJ whole genome shotgun (WGS) entry which is preliminary data.</text>
</comment>
<evidence type="ECO:0000259" key="5">
    <source>
        <dbReference type="Pfam" id="PF02678"/>
    </source>
</evidence>
<dbReference type="CDD" id="cd02909">
    <property type="entry name" value="cupin_pirin_N"/>
    <property type="match status" value="1"/>
</dbReference>
<dbReference type="InterPro" id="IPR008778">
    <property type="entry name" value="Pirin_C_dom"/>
</dbReference>
<organism evidence="7 8">
    <name type="scientific">Hyphomonas adhaerens MHS-3</name>
    <dbReference type="NCBI Taxonomy" id="1280949"/>
    <lineage>
        <taxon>Bacteria</taxon>
        <taxon>Pseudomonadati</taxon>
        <taxon>Pseudomonadota</taxon>
        <taxon>Alphaproteobacteria</taxon>
        <taxon>Hyphomonadales</taxon>
        <taxon>Hyphomonadaceae</taxon>
        <taxon>Hyphomonas</taxon>
    </lineage>
</organism>
<keyword evidence="8" id="KW-1185">Reference proteome</keyword>
<feature type="binding site" evidence="2">
    <location>
        <position position="71"/>
    </location>
    <ligand>
        <name>Fe cation</name>
        <dbReference type="ChEBI" id="CHEBI:24875"/>
    </ligand>
</feature>
<feature type="binding site" evidence="2">
    <location>
        <position position="73"/>
    </location>
    <ligand>
        <name>Fe cation</name>
        <dbReference type="ChEBI" id="CHEBI:24875"/>
    </ligand>
</feature>
<dbReference type="SUPFAM" id="SSF51182">
    <property type="entry name" value="RmlC-like cupins"/>
    <property type="match status" value="1"/>
</dbReference>
<evidence type="ECO:0000256" key="3">
    <source>
        <dbReference type="RuleBase" id="RU003457"/>
    </source>
</evidence>
<evidence type="ECO:0000313" key="8">
    <source>
        <dbReference type="Proteomes" id="UP000027446"/>
    </source>
</evidence>
<evidence type="ECO:0000256" key="2">
    <source>
        <dbReference type="PIRSR" id="PIRSR006232-1"/>
    </source>
</evidence>
<reference evidence="7 8" key="1">
    <citation type="journal article" date="2014" name="Antonie Van Leeuwenhoek">
        <title>Hyphomonas beringensis sp. nov. and Hyphomonas chukchiensis sp. nov., isolated from surface seawater of the Bering Sea and Chukchi Sea.</title>
        <authorList>
            <person name="Li C."/>
            <person name="Lai Q."/>
            <person name="Li G."/>
            <person name="Dong C."/>
            <person name="Wang J."/>
            <person name="Liao Y."/>
            <person name="Shao Z."/>
        </authorList>
    </citation>
    <scope>NUCLEOTIDE SEQUENCE [LARGE SCALE GENOMIC DNA]</scope>
    <source>
        <strain evidence="7 8">MHS-3</strain>
    </source>
</reference>
<dbReference type="PIRSF" id="PIRSF006232">
    <property type="entry name" value="Pirin"/>
    <property type="match status" value="1"/>
</dbReference>
<proteinExistence type="inferred from homology"/>
<feature type="domain" description="Pirin C-terminal" evidence="6">
    <location>
        <begin position="146"/>
        <end position="242"/>
    </location>
</feature>
<protein>
    <submittedName>
        <fullName evidence="7">Pirin</fullName>
    </submittedName>
</protein>
<dbReference type="InterPro" id="IPR011051">
    <property type="entry name" value="RmlC_Cupin_sf"/>
</dbReference>